<dbReference type="InterPro" id="IPR011048">
    <property type="entry name" value="Haem_d1_sf"/>
</dbReference>
<dbReference type="RefSeq" id="WP_155177016.1">
    <property type="nucleotide sequence ID" value="NZ_BAAAFL010000012.1"/>
</dbReference>
<protein>
    <submittedName>
        <fullName evidence="2">YncE family protein</fullName>
    </submittedName>
</protein>
<comment type="caution">
    <text evidence="2">The sequence shown here is derived from an EMBL/GenBank/DDBJ whole genome shotgun (WGS) entry which is preliminary data.</text>
</comment>
<dbReference type="Proteomes" id="UP000798808">
    <property type="component" value="Unassembled WGS sequence"/>
</dbReference>
<dbReference type="InterPro" id="IPR051200">
    <property type="entry name" value="Host-pathogen_enzymatic-act"/>
</dbReference>
<organism evidence="2 3">
    <name type="scientific">Fulvivirga kasyanovii</name>
    <dbReference type="NCBI Taxonomy" id="396812"/>
    <lineage>
        <taxon>Bacteria</taxon>
        <taxon>Pseudomonadati</taxon>
        <taxon>Bacteroidota</taxon>
        <taxon>Cytophagia</taxon>
        <taxon>Cytophagales</taxon>
        <taxon>Fulvivirgaceae</taxon>
        <taxon>Fulvivirga</taxon>
    </lineage>
</organism>
<dbReference type="PANTHER" id="PTHR47197">
    <property type="entry name" value="PROTEIN NIRF"/>
    <property type="match status" value="1"/>
</dbReference>
<reference evidence="2 3" key="1">
    <citation type="submission" date="2019-02" db="EMBL/GenBank/DDBJ databases">
        <authorList>
            <person name="Goldberg S.R."/>
            <person name="Haltli B.A."/>
            <person name="Correa H."/>
            <person name="Russell K.G."/>
        </authorList>
    </citation>
    <scope>NUCLEOTIDE SEQUENCE [LARGE SCALE GENOMIC DNA]</scope>
    <source>
        <strain evidence="2 3">JCM 16186</strain>
    </source>
</reference>
<gene>
    <name evidence="2" type="ORF">E1163_28690</name>
</gene>
<feature type="region of interest" description="Disordered" evidence="1">
    <location>
        <begin position="67"/>
        <end position="86"/>
    </location>
</feature>
<dbReference type="InterPro" id="IPR015943">
    <property type="entry name" value="WD40/YVTN_repeat-like_dom_sf"/>
</dbReference>
<dbReference type="EMBL" id="SMLW01000676">
    <property type="protein sequence ID" value="MTI28973.1"/>
    <property type="molecule type" value="Genomic_DNA"/>
</dbReference>
<name>A0ABW9RXL8_9BACT</name>
<proteinExistence type="predicted"/>
<dbReference type="PANTHER" id="PTHR47197:SF3">
    <property type="entry name" value="DIHYDRO-HEME D1 DEHYDROGENASE"/>
    <property type="match status" value="1"/>
</dbReference>
<evidence type="ECO:0000256" key="1">
    <source>
        <dbReference type="SAM" id="MobiDB-lite"/>
    </source>
</evidence>
<sequence length="580" mass="63067">MNKGLKIGLIATATAGVGLVCSMLLKKRDQNTPSVDDTAMDSFSPQKVVKTPEDQYKEDLKRFGTKQGVIDVSDNSNPQKKKKKLRRIEKKGRDLLKAYIAKREKQKQLHPLAGYSSTQISITNHSDQERKVFMWGGNRGLPLSPSLPSDVEDLEPKESIVTGIHPQRVVVNPANGYAYITNQLSDSVTVVTSTGKLVKAIQLEPSSFPGYNSPVAIAVNDDPASAAYGKVYVAGSVSNTISVIDLNLEVSRVIEPPGVRPLDIAFDKITGHLYIANLVSGDITIIDTMTEEVANSLVAGRNLTAIAINGASGDIYAAWDGKVIVFNTMYERIALINTIGRASSIRWFPPDNIMYVAFEDSQKLLSIGIIGDEISLETLDLGHLPGAMSYNDSNRLLYVTSINTDQMSLVSSGGSINVIPAPSNGYTGIALSGSTVFITGGTADETILADNPAGSSQVTTDEDYFLKSKHFQSDPAIVGHVKFIFSGTTRPHVLHVEEQNATGRIKKTPLSLSHYQSPRDFQNVAEAGGLKNTMLDGRTGWGFSLGPKQTISMVIWYKQFEMRELLPKNETKQLKTITTI</sequence>
<dbReference type="SUPFAM" id="SSF51004">
    <property type="entry name" value="C-terminal (heme d1) domain of cytochrome cd1-nitrite reductase"/>
    <property type="match status" value="1"/>
</dbReference>
<evidence type="ECO:0000313" key="2">
    <source>
        <dbReference type="EMBL" id="MTI28973.1"/>
    </source>
</evidence>
<evidence type="ECO:0000313" key="3">
    <source>
        <dbReference type="Proteomes" id="UP000798808"/>
    </source>
</evidence>
<dbReference type="Gene3D" id="2.130.10.10">
    <property type="entry name" value="YVTN repeat-like/Quinoprotein amine dehydrogenase"/>
    <property type="match status" value="1"/>
</dbReference>
<keyword evidence="3" id="KW-1185">Reference proteome</keyword>
<accession>A0ABW9RXL8</accession>